<evidence type="ECO:0000313" key="2">
    <source>
        <dbReference type="Proteomes" id="UP000076486"/>
    </source>
</evidence>
<dbReference type="AlphaFoldDB" id="A0A167M9P2"/>
<comment type="caution">
    <text evidence="1">The sequence shown here is derived from an EMBL/GenBank/DDBJ whole genome shotgun (WGS) entry which is preliminary data.</text>
</comment>
<sequence>MNRLITPEFIAECQAYPLGSQSKSDNPEVVAKFFDSYGSASWYVIELDPEQEMAFGYVTGLQQDELGYFSISELASIIHPTLQVPRIEQDAYFSKCRLNEVK</sequence>
<dbReference type="RefSeq" id="WP_063366786.1">
    <property type="nucleotide sequence ID" value="NZ_AUYC01000014.1"/>
</dbReference>
<reference evidence="1 2" key="1">
    <citation type="submission" date="2013-07" db="EMBL/GenBank/DDBJ databases">
        <title>Comparative Genomic and Metabolomic Analysis of Twelve Strains of Pseudoalteromonas luteoviolacea.</title>
        <authorList>
            <person name="Vynne N.G."/>
            <person name="Mansson M."/>
            <person name="Gram L."/>
        </authorList>
    </citation>
    <scope>NUCLEOTIDE SEQUENCE [LARGE SCALE GENOMIC DNA]</scope>
    <source>
        <strain evidence="1 2">CPMOR-1</strain>
    </source>
</reference>
<evidence type="ECO:0000313" key="1">
    <source>
        <dbReference type="EMBL" id="KZN66003.1"/>
    </source>
</evidence>
<proteinExistence type="predicted"/>
<dbReference type="Proteomes" id="UP000076486">
    <property type="component" value="Unassembled WGS sequence"/>
</dbReference>
<gene>
    <name evidence="1" type="ORF">N473_10565</name>
</gene>
<dbReference type="PATRIC" id="fig|1365248.3.peg.800"/>
<dbReference type="InterPro" id="IPR021341">
    <property type="entry name" value="DUF2958"/>
</dbReference>
<name>A0A167M9P2_9GAMM</name>
<organism evidence="1 2">
    <name type="scientific">Pseudoalteromonas luteoviolacea CPMOR-1</name>
    <dbReference type="NCBI Taxonomy" id="1365248"/>
    <lineage>
        <taxon>Bacteria</taxon>
        <taxon>Pseudomonadati</taxon>
        <taxon>Pseudomonadota</taxon>
        <taxon>Gammaproteobacteria</taxon>
        <taxon>Alteromonadales</taxon>
        <taxon>Pseudoalteromonadaceae</taxon>
        <taxon>Pseudoalteromonas</taxon>
    </lineage>
</organism>
<dbReference type="EMBL" id="AUYC01000014">
    <property type="protein sequence ID" value="KZN66003.1"/>
    <property type="molecule type" value="Genomic_DNA"/>
</dbReference>
<accession>A0A167M9P2</accession>
<dbReference type="Pfam" id="PF11171">
    <property type="entry name" value="DUF2958"/>
    <property type="match status" value="1"/>
</dbReference>
<evidence type="ECO:0008006" key="3">
    <source>
        <dbReference type="Google" id="ProtNLM"/>
    </source>
</evidence>
<protein>
    <recommendedName>
        <fullName evidence="3">DUF2958 domain-containing protein</fullName>
    </recommendedName>
</protein>